<dbReference type="RefSeq" id="WP_210683479.1">
    <property type="nucleotide sequence ID" value="NZ_JAGMWN010000012.1"/>
</dbReference>
<keyword evidence="5" id="KW-1185">Reference proteome</keyword>
<evidence type="ECO:0000256" key="2">
    <source>
        <dbReference type="SAM" id="MobiDB-lite"/>
    </source>
</evidence>
<dbReference type="CDD" id="cd07197">
    <property type="entry name" value="nitrilase"/>
    <property type="match status" value="1"/>
</dbReference>
<feature type="region of interest" description="Disordered" evidence="2">
    <location>
        <begin position="286"/>
        <end position="331"/>
    </location>
</feature>
<evidence type="ECO:0000259" key="3">
    <source>
        <dbReference type="PROSITE" id="PS50263"/>
    </source>
</evidence>
<dbReference type="PROSITE" id="PS50263">
    <property type="entry name" value="CN_HYDROLASE"/>
    <property type="match status" value="1"/>
</dbReference>
<sequence length="331" mass="35988">MQPFAIAGIQMYVGAHEENITAMGHRLDLAVARFPWVQMVMFSELAPYGPLPHHATDLPGAAEEAFQEMARKHGVWLLPGSMFEKVGDTIYNTASVINPHGEVVGRYRKMFPFRPYEAGIEAGTEFLTFDVPEVGRFGVSICYDIWFPETTRTLSAMGAEVILHPVLTGTIDREIETVIARSSAAMFQSYIFDINGLGAGGCGRSCVVDPSGTVLYQAAGQEEIIPIEIDLAQVRRQRETGLKGLGQTLKSFRDRDVDFAVYDRQRFDGTYLNHLGALEMPARGSRAGLGAPRPGTLEPGYSTPLAEPAGAGAPHGGLSGWIGQRLRNTSG</sequence>
<dbReference type="InterPro" id="IPR003010">
    <property type="entry name" value="C-N_Hydrolase"/>
</dbReference>
<dbReference type="InterPro" id="IPR001110">
    <property type="entry name" value="UPF0012_CS"/>
</dbReference>
<name>A0A8J7SPW5_9PROT</name>
<comment type="caution">
    <text evidence="4">The sequence shown here is derived from an EMBL/GenBank/DDBJ whole genome shotgun (WGS) entry which is preliminary data.</text>
</comment>
<dbReference type="SUPFAM" id="SSF56317">
    <property type="entry name" value="Carbon-nitrogen hydrolase"/>
    <property type="match status" value="1"/>
</dbReference>
<organism evidence="4 5">
    <name type="scientific">Marivibrio halodurans</name>
    <dbReference type="NCBI Taxonomy" id="2039722"/>
    <lineage>
        <taxon>Bacteria</taxon>
        <taxon>Pseudomonadati</taxon>
        <taxon>Pseudomonadota</taxon>
        <taxon>Alphaproteobacteria</taxon>
        <taxon>Rhodospirillales</taxon>
        <taxon>Rhodospirillaceae</taxon>
        <taxon>Marivibrio</taxon>
    </lineage>
</organism>
<accession>A0A8J7SPW5</accession>
<gene>
    <name evidence="4" type="ORF">KAJ83_17850</name>
</gene>
<dbReference type="AlphaFoldDB" id="A0A8J7SPW5"/>
<keyword evidence="4" id="KW-0378">Hydrolase</keyword>
<reference evidence="4" key="1">
    <citation type="submission" date="2021-04" db="EMBL/GenBank/DDBJ databases">
        <authorList>
            <person name="Zhang D.-C."/>
        </authorList>
    </citation>
    <scope>NUCLEOTIDE SEQUENCE</scope>
    <source>
        <strain evidence="4">CGMCC 1.15697</strain>
    </source>
</reference>
<evidence type="ECO:0000256" key="1">
    <source>
        <dbReference type="ARBA" id="ARBA00010613"/>
    </source>
</evidence>
<proteinExistence type="inferred from homology"/>
<dbReference type="EMBL" id="JAGMWN010000012">
    <property type="protein sequence ID" value="MBP5858888.1"/>
    <property type="molecule type" value="Genomic_DNA"/>
</dbReference>
<dbReference type="GO" id="GO:0016787">
    <property type="term" value="F:hydrolase activity"/>
    <property type="evidence" value="ECO:0007669"/>
    <property type="project" value="UniProtKB-KW"/>
</dbReference>
<evidence type="ECO:0000313" key="4">
    <source>
        <dbReference type="EMBL" id="MBP5858888.1"/>
    </source>
</evidence>
<dbReference type="PROSITE" id="PS01227">
    <property type="entry name" value="UPF0012"/>
    <property type="match status" value="1"/>
</dbReference>
<dbReference type="InterPro" id="IPR036526">
    <property type="entry name" value="C-N_Hydrolase_sf"/>
</dbReference>
<evidence type="ECO:0000313" key="5">
    <source>
        <dbReference type="Proteomes" id="UP000672602"/>
    </source>
</evidence>
<protein>
    <submittedName>
        <fullName evidence="4">Carbon-nitrogen hydrolase family protein</fullName>
    </submittedName>
</protein>
<dbReference type="Gene3D" id="3.60.110.10">
    <property type="entry name" value="Carbon-nitrogen hydrolase"/>
    <property type="match status" value="1"/>
</dbReference>
<dbReference type="Pfam" id="PF00795">
    <property type="entry name" value="CN_hydrolase"/>
    <property type="match status" value="1"/>
</dbReference>
<dbReference type="PANTHER" id="PTHR23088">
    <property type="entry name" value="NITRILASE-RELATED"/>
    <property type="match status" value="1"/>
</dbReference>
<comment type="similarity">
    <text evidence="1">Belongs to the carbon-nitrogen hydrolase superfamily. NIT1/NIT2 family.</text>
</comment>
<feature type="domain" description="CN hydrolase" evidence="3">
    <location>
        <begin position="1"/>
        <end position="231"/>
    </location>
</feature>
<dbReference type="PANTHER" id="PTHR23088:SF27">
    <property type="entry name" value="DEAMINATED GLUTATHIONE AMIDASE"/>
    <property type="match status" value="1"/>
</dbReference>
<dbReference type="Proteomes" id="UP000672602">
    <property type="component" value="Unassembled WGS sequence"/>
</dbReference>